<proteinExistence type="predicted"/>
<evidence type="ECO:0000256" key="1">
    <source>
        <dbReference type="ARBA" id="ARBA00003810"/>
    </source>
</evidence>
<name>A0A1H4A831_9BURK</name>
<accession>A0A1H4A831</accession>
<evidence type="ECO:0000313" key="8">
    <source>
        <dbReference type="EMBL" id="SEA31712.1"/>
    </source>
</evidence>
<dbReference type="CDD" id="cd00945">
    <property type="entry name" value="Aldolase_Class_I"/>
    <property type="match status" value="1"/>
</dbReference>
<evidence type="ECO:0000256" key="7">
    <source>
        <dbReference type="PIRSR" id="PIRSR015957-1"/>
    </source>
</evidence>
<dbReference type="PIRSF" id="PIRSF015957">
    <property type="entry name" value="UCP015957"/>
    <property type="match status" value="1"/>
</dbReference>
<organism evidence="8 9">
    <name type="scientific">Paraburkholderia sartisoli</name>
    <dbReference type="NCBI Taxonomy" id="83784"/>
    <lineage>
        <taxon>Bacteria</taxon>
        <taxon>Pseudomonadati</taxon>
        <taxon>Pseudomonadota</taxon>
        <taxon>Betaproteobacteria</taxon>
        <taxon>Burkholderiales</taxon>
        <taxon>Burkholderiaceae</taxon>
        <taxon>Paraburkholderia</taxon>
    </lineage>
</organism>
<keyword evidence="4" id="KW-0704">Schiff base</keyword>
<dbReference type="GO" id="GO:0016829">
    <property type="term" value="F:lyase activity"/>
    <property type="evidence" value="ECO:0007669"/>
    <property type="project" value="UniProtKB-KW"/>
</dbReference>
<evidence type="ECO:0000256" key="4">
    <source>
        <dbReference type="ARBA" id="ARBA00023270"/>
    </source>
</evidence>
<dbReference type="EMBL" id="FNRQ01000001">
    <property type="protein sequence ID" value="SEA31712.1"/>
    <property type="molecule type" value="Genomic_DNA"/>
</dbReference>
<dbReference type="AlphaFoldDB" id="A0A1H4A831"/>
<dbReference type="NCBIfam" id="NF002574">
    <property type="entry name" value="PRK02227.1-2"/>
    <property type="match status" value="1"/>
</dbReference>
<evidence type="ECO:0000256" key="6">
    <source>
        <dbReference type="ARBA" id="ARBA00047628"/>
    </source>
</evidence>
<dbReference type="Proteomes" id="UP000198638">
    <property type="component" value="Unassembled WGS sequence"/>
</dbReference>
<dbReference type="InterPro" id="IPR007565">
    <property type="entry name" value="4HFCP_synth"/>
</dbReference>
<evidence type="ECO:0000256" key="2">
    <source>
        <dbReference type="ARBA" id="ARBA00012553"/>
    </source>
</evidence>
<evidence type="ECO:0000256" key="3">
    <source>
        <dbReference type="ARBA" id="ARBA00023239"/>
    </source>
</evidence>
<feature type="active site" description="Schiff-base intermediate with substrate" evidence="7">
    <location>
        <position position="28"/>
    </location>
</feature>
<sequence>MTALLASVRSYDEACDAAEAGAELIDLKEPREGALGGVPVDEIARIVQALRARFPVKPISATIGDVPNEAHDEIAARVIGVGEAGVDYVKVGVTPGPSARACLAHLASLPAAVVPVLLCDAGIDAALSDYAAGLGFAGIVFDTATKNGRTLFDCVDMDTLARCLATIRARGAMTAVAGSLGWAQLAQIHALKPDIAGFRTALCTQGRSTRLDPGHVARWAEALHHAPQDAHAI</sequence>
<evidence type="ECO:0000313" key="9">
    <source>
        <dbReference type="Proteomes" id="UP000198638"/>
    </source>
</evidence>
<dbReference type="RefSeq" id="WP_090529856.1">
    <property type="nucleotide sequence ID" value="NZ_FNRQ01000001.1"/>
</dbReference>
<protein>
    <recommendedName>
        <fullName evidence="2">(5-formylfuran-3-yl)methyl phosphate synthase</fullName>
        <ecNumber evidence="2">4.2.3.153</ecNumber>
    </recommendedName>
    <alternativeName>
        <fullName evidence="5">4-(hydroxymethyl)-2-furancarboxaldehyde-phosphate synthase</fullName>
    </alternativeName>
</protein>
<reference evidence="9" key="1">
    <citation type="submission" date="2016-10" db="EMBL/GenBank/DDBJ databases">
        <authorList>
            <person name="Varghese N."/>
            <person name="Submissions S."/>
        </authorList>
    </citation>
    <scope>NUCLEOTIDE SEQUENCE [LARGE SCALE GENOMIC DNA]</scope>
    <source>
        <strain evidence="9">LMG 24000</strain>
    </source>
</reference>
<keyword evidence="9" id="KW-1185">Reference proteome</keyword>
<gene>
    <name evidence="8" type="ORF">SAMN05192564_1011055</name>
</gene>
<dbReference type="SUPFAM" id="SSF51366">
    <property type="entry name" value="Ribulose-phoshate binding barrel"/>
    <property type="match status" value="1"/>
</dbReference>
<dbReference type="Pfam" id="PF04476">
    <property type="entry name" value="4HFCP_synth"/>
    <property type="match status" value="1"/>
</dbReference>
<evidence type="ECO:0000256" key="5">
    <source>
        <dbReference type="ARBA" id="ARBA00032523"/>
    </source>
</evidence>
<dbReference type="EC" id="4.2.3.153" evidence="2"/>
<comment type="function">
    <text evidence="1">Catalyzes the formation of 4-(hydroxymethyl)-2-furancarboxaldehyde phosphate (4-HFC-P) from two molecules of glyceraldehyde-3-P (GA-3-P).</text>
</comment>
<keyword evidence="3" id="KW-0456">Lyase</keyword>
<dbReference type="STRING" id="83784.SAMN05192564_1011055"/>
<comment type="catalytic activity">
    <reaction evidence="6">
        <text>2 D-glyceraldehyde 3-phosphate = 4-(hydroxymethyl)-2-furancarboxaldehyde phosphate + phosphate + 2 H2O</text>
        <dbReference type="Rhea" id="RHEA:43536"/>
        <dbReference type="ChEBI" id="CHEBI:15377"/>
        <dbReference type="ChEBI" id="CHEBI:43474"/>
        <dbReference type="ChEBI" id="CHEBI:59776"/>
        <dbReference type="ChEBI" id="CHEBI:83407"/>
        <dbReference type="EC" id="4.2.3.153"/>
    </reaction>
</comment>
<dbReference type="OrthoDB" id="2111523at2"/>
<dbReference type="InterPro" id="IPR011060">
    <property type="entry name" value="RibuloseP-bd_barrel"/>
</dbReference>
<feature type="active site" description="Proton acceptor" evidence="7">
    <location>
        <position position="90"/>
    </location>
</feature>